<proteinExistence type="predicted"/>
<reference evidence="1 2" key="1">
    <citation type="submission" date="2013-01" db="EMBL/GenBank/DDBJ databases">
        <authorList>
            <person name="Harkins D.M."/>
            <person name="Durkin A.S."/>
            <person name="Brinkac L.M."/>
            <person name="Haft D.H."/>
            <person name="Selengut J.D."/>
            <person name="Sanka R."/>
            <person name="DePew J."/>
            <person name="Purushe J."/>
            <person name="Matthias M.A."/>
            <person name="Vinetz J.M."/>
            <person name="Sutton G.G."/>
            <person name="Nierman W.C."/>
            <person name="Fouts D.E."/>
        </authorList>
    </citation>
    <scope>NUCLEOTIDE SEQUENCE [LARGE SCALE GENOMIC DNA]</scope>
    <source>
        <strain evidence="1 2">ZUN142</strain>
    </source>
</reference>
<dbReference type="EMBL" id="AHOP02000044">
    <property type="protein sequence ID" value="EMO39900.1"/>
    <property type="molecule type" value="Genomic_DNA"/>
</dbReference>
<dbReference type="AlphaFoldDB" id="M6U5X8"/>
<accession>M6U5X8</accession>
<gene>
    <name evidence="1" type="ORF">LEP1GSC186_1682</name>
</gene>
<sequence>MKFLKGKTGRTSGFLVLFPFKKISDSNPDFRKISSDYNHTQAAQSPFCNQNIFCKTS</sequence>
<comment type="caution">
    <text evidence="1">The sequence shown here is derived from an EMBL/GenBank/DDBJ whole genome shotgun (WGS) entry which is preliminary data.</text>
</comment>
<evidence type="ECO:0000313" key="2">
    <source>
        <dbReference type="Proteomes" id="UP000012153"/>
    </source>
</evidence>
<name>M6U5X8_9LEPT</name>
<evidence type="ECO:0000313" key="1">
    <source>
        <dbReference type="EMBL" id="EMO39900.1"/>
    </source>
</evidence>
<dbReference type="Proteomes" id="UP000012153">
    <property type="component" value="Unassembled WGS sequence"/>
</dbReference>
<organism evidence="1 2">
    <name type="scientific">Leptospira noguchii serovar Autumnalis str. ZUN142</name>
    <dbReference type="NCBI Taxonomy" id="1085540"/>
    <lineage>
        <taxon>Bacteria</taxon>
        <taxon>Pseudomonadati</taxon>
        <taxon>Spirochaetota</taxon>
        <taxon>Spirochaetia</taxon>
        <taxon>Leptospirales</taxon>
        <taxon>Leptospiraceae</taxon>
        <taxon>Leptospira</taxon>
    </lineage>
</organism>
<protein>
    <submittedName>
        <fullName evidence="1">Uncharacterized protein</fullName>
    </submittedName>
</protein>